<dbReference type="EMBL" id="DXFD01000027">
    <property type="protein sequence ID" value="HIX46402.1"/>
    <property type="molecule type" value="Genomic_DNA"/>
</dbReference>
<dbReference type="AlphaFoldDB" id="A0A9D2AQD4"/>
<protein>
    <submittedName>
        <fullName evidence="1">Class I SAM-dependent methyltransferase</fullName>
    </submittedName>
</protein>
<dbReference type="PANTHER" id="PTHR38451">
    <property type="entry name" value="TRNA (ADENINE(22)-N(1))-METHYLTRANSFERASE"/>
    <property type="match status" value="1"/>
</dbReference>
<gene>
    <name evidence="1" type="ORF">H9737_01760</name>
</gene>
<organism evidence="1 2">
    <name type="scientific">Candidatus Borkfalkia faecigallinarum</name>
    <dbReference type="NCBI Taxonomy" id="2838509"/>
    <lineage>
        <taxon>Bacteria</taxon>
        <taxon>Bacillati</taxon>
        <taxon>Bacillota</taxon>
        <taxon>Clostridia</taxon>
        <taxon>Christensenellales</taxon>
        <taxon>Christensenellaceae</taxon>
        <taxon>Candidatus Borkfalkia</taxon>
    </lineage>
</organism>
<dbReference type="InterPro" id="IPR029063">
    <property type="entry name" value="SAM-dependent_MTases_sf"/>
</dbReference>
<dbReference type="SUPFAM" id="SSF53335">
    <property type="entry name" value="S-adenosyl-L-methionine-dependent methyltransferases"/>
    <property type="match status" value="1"/>
</dbReference>
<name>A0A9D2AQD4_9FIRM</name>
<keyword evidence="1" id="KW-0808">Transferase</keyword>
<dbReference type="PANTHER" id="PTHR38451:SF1">
    <property type="entry name" value="TRNA (ADENINE(22)-N(1))-METHYLTRANSFERASE"/>
    <property type="match status" value="1"/>
</dbReference>
<comment type="caution">
    <text evidence="1">The sequence shown here is derived from an EMBL/GenBank/DDBJ whole genome shotgun (WGS) entry which is preliminary data.</text>
</comment>
<dbReference type="GO" id="GO:0008168">
    <property type="term" value="F:methyltransferase activity"/>
    <property type="evidence" value="ECO:0007669"/>
    <property type="project" value="UniProtKB-KW"/>
</dbReference>
<sequence>MKRTGRLDAVCAELSACGLFADVGCDHGYCTLYMLERGLCRGAVISDISAKSLQKAERLLRGYIAEGRVRSVCCAGLAEVPREAELVLIAGMGGEEILQILREGFLPPKLVLQPMKNAPKLRAFLLENGYAIAHDYTYFEGRKYYDILRAERGTGRAYSGPDLLFGYDNLKSPSAAFVRRLEREAEECRARVAAAGKLFPAAETRLRQLAEASDEAQRNLR</sequence>
<reference evidence="1" key="1">
    <citation type="journal article" date="2021" name="PeerJ">
        <title>Extensive microbial diversity within the chicken gut microbiome revealed by metagenomics and culture.</title>
        <authorList>
            <person name="Gilroy R."/>
            <person name="Ravi A."/>
            <person name="Getino M."/>
            <person name="Pursley I."/>
            <person name="Horton D.L."/>
            <person name="Alikhan N.F."/>
            <person name="Baker D."/>
            <person name="Gharbi K."/>
            <person name="Hall N."/>
            <person name="Watson M."/>
            <person name="Adriaenssens E.M."/>
            <person name="Foster-Nyarko E."/>
            <person name="Jarju S."/>
            <person name="Secka A."/>
            <person name="Antonio M."/>
            <person name="Oren A."/>
            <person name="Chaudhuri R.R."/>
            <person name="La Ragione R."/>
            <person name="Hildebrand F."/>
            <person name="Pallen M.J."/>
        </authorList>
    </citation>
    <scope>NUCLEOTIDE SEQUENCE</scope>
    <source>
        <strain evidence="1">26628</strain>
    </source>
</reference>
<proteinExistence type="predicted"/>
<dbReference type="Pfam" id="PF12847">
    <property type="entry name" value="Methyltransf_18"/>
    <property type="match status" value="1"/>
</dbReference>
<dbReference type="Gene3D" id="3.40.50.150">
    <property type="entry name" value="Vaccinia Virus protein VP39"/>
    <property type="match status" value="1"/>
</dbReference>
<accession>A0A9D2AQD4</accession>
<reference evidence="1" key="2">
    <citation type="submission" date="2021-04" db="EMBL/GenBank/DDBJ databases">
        <authorList>
            <person name="Gilroy R."/>
        </authorList>
    </citation>
    <scope>NUCLEOTIDE SEQUENCE</scope>
    <source>
        <strain evidence="1">26628</strain>
    </source>
</reference>
<keyword evidence="1" id="KW-0489">Methyltransferase</keyword>
<evidence type="ECO:0000313" key="1">
    <source>
        <dbReference type="EMBL" id="HIX46402.1"/>
    </source>
</evidence>
<dbReference type="GO" id="GO:0032259">
    <property type="term" value="P:methylation"/>
    <property type="evidence" value="ECO:0007669"/>
    <property type="project" value="UniProtKB-KW"/>
</dbReference>
<dbReference type="Proteomes" id="UP000824249">
    <property type="component" value="Unassembled WGS sequence"/>
</dbReference>
<evidence type="ECO:0000313" key="2">
    <source>
        <dbReference type="Proteomes" id="UP000824249"/>
    </source>
</evidence>